<organism evidence="11 12">
    <name type="scientific">Leifsonia kafniensis</name>
    <dbReference type="NCBI Taxonomy" id="475957"/>
    <lineage>
        <taxon>Bacteria</taxon>
        <taxon>Bacillati</taxon>
        <taxon>Actinomycetota</taxon>
        <taxon>Actinomycetes</taxon>
        <taxon>Micrococcales</taxon>
        <taxon>Microbacteriaceae</taxon>
        <taxon>Leifsonia</taxon>
    </lineage>
</organism>
<evidence type="ECO:0000313" key="11">
    <source>
        <dbReference type="EMBL" id="GAA3865416.1"/>
    </source>
</evidence>
<evidence type="ECO:0000313" key="12">
    <source>
        <dbReference type="Proteomes" id="UP001501803"/>
    </source>
</evidence>
<dbReference type="Gene3D" id="3.30.565.10">
    <property type="entry name" value="Histidine kinase-like ATPase, C-terminal domain"/>
    <property type="match status" value="1"/>
</dbReference>
<dbReference type="InterPro" id="IPR036890">
    <property type="entry name" value="HATPase_C_sf"/>
</dbReference>
<evidence type="ECO:0000256" key="7">
    <source>
        <dbReference type="ARBA" id="ARBA00022840"/>
    </source>
</evidence>
<dbReference type="Gene3D" id="1.20.5.1930">
    <property type="match status" value="1"/>
</dbReference>
<dbReference type="Proteomes" id="UP001501803">
    <property type="component" value="Unassembled WGS sequence"/>
</dbReference>
<feature type="transmembrane region" description="Helical" evidence="9">
    <location>
        <begin position="170"/>
        <end position="191"/>
    </location>
</feature>
<feature type="transmembrane region" description="Helical" evidence="9">
    <location>
        <begin position="66"/>
        <end position="86"/>
    </location>
</feature>
<dbReference type="CDD" id="cd16917">
    <property type="entry name" value="HATPase_UhpB-NarQ-NarX-like"/>
    <property type="match status" value="1"/>
</dbReference>
<keyword evidence="6" id="KW-0418">Kinase</keyword>
<dbReference type="Pfam" id="PF07730">
    <property type="entry name" value="HisKA_3"/>
    <property type="match status" value="1"/>
</dbReference>
<protein>
    <recommendedName>
        <fullName evidence="2">histidine kinase</fullName>
        <ecNumber evidence="2">2.7.13.3</ecNumber>
    </recommendedName>
</protein>
<keyword evidence="9" id="KW-0472">Membrane</keyword>
<keyword evidence="3" id="KW-0597">Phosphoprotein</keyword>
<keyword evidence="7" id="KW-0067">ATP-binding</keyword>
<sequence length="427" mass="45035">MTAAPPIPNGGWAASTGSAAPAAPRSRVRRAWAMVGSIALVVLSSLLVIVAGTTHLVAGSTPSTTLQVLVAIGILSMLAVSVLLIWRHRFSTLVYVLATGLTMIVPTTPLPALLALAALTAVRRGRMRWALVAASSAATVVACFWDLTAYSSFLAVFVGAPAEGTPARLALFWVVPFLAALLVAPFAAFGFSRQLRVERDSARWGNTTAARNIAALHQEVSMERERQEIAREIHDTLAARLSSVSLHAGALELQVGDSDARATAAAQAVRESAQHSLDDLRNLVRVLRNPALNSGTTTGLVDIGALVDAALREGTDVRAQMFVGDPSSCDHEVAHACYRIVQEAISNVRRHAPGASLFVDLRGGPETGLTLRTVNWLVPDARPTSTGGGNGIPGMSERAALMGGSFEAGETAEGTFAVVVWLPWHRR</sequence>
<dbReference type="PANTHER" id="PTHR24421:SF10">
    <property type="entry name" value="NITRATE_NITRITE SENSOR PROTEIN NARQ"/>
    <property type="match status" value="1"/>
</dbReference>
<reference evidence="12" key="1">
    <citation type="journal article" date="2019" name="Int. J. Syst. Evol. Microbiol.">
        <title>The Global Catalogue of Microorganisms (GCM) 10K type strain sequencing project: providing services to taxonomists for standard genome sequencing and annotation.</title>
        <authorList>
            <consortium name="The Broad Institute Genomics Platform"/>
            <consortium name="The Broad Institute Genome Sequencing Center for Infectious Disease"/>
            <person name="Wu L."/>
            <person name="Ma J."/>
        </authorList>
    </citation>
    <scope>NUCLEOTIDE SEQUENCE [LARGE SCALE GENOMIC DNA]</scope>
    <source>
        <strain evidence="12">JCM 17021</strain>
    </source>
</reference>
<feature type="transmembrane region" description="Helical" evidence="9">
    <location>
        <begin position="92"/>
        <end position="117"/>
    </location>
</feature>
<accession>A0ABP7K671</accession>
<dbReference type="PANTHER" id="PTHR24421">
    <property type="entry name" value="NITRATE/NITRITE SENSOR PROTEIN NARX-RELATED"/>
    <property type="match status" value="1"/>
</dbReference>
<comment type="caution">
    <text evidence="11">The sequence shown here is derived from an EMBL/GenBank/DDBJ whole genome shotgun (WGS) entry which is preliminary data.</text>
</comment>
<evidence type="ECO:0000256" key="3">
    <source>
        <dbReference type="ARBA" id="ARBA00022553"/>
    </source>
</evidence>
<keyword evidence="5" id="KW-0547">Nucleotide-binding</keyword>
<proteinExistence type="predicted"/>
<dbReference type="EC" id="2.7.13.3" evidence="2"/>
<feature type="domain" description="Signal transduction histidine kinase subgroup 3 dimerisation and phosphoacceptor" evidence="10">
    <location>
        <begin position="225"/>
        <end position="291"/>
    </location>
</feature>
<dbReference type="SUPFAM" id="SSF55874">
    <property type="entry name" value="ATPase domain of HSP90 chaperone/DNA topoisomerase II/histidine kinase"/>
    <property type="match status" value="1"/>
</dbReference>
<feature type="transmembrane region" description="Helical" evidence="9">
    <location>
        <begin position="129"/>
        <end position="150"/>
    </location>
</feature>
<evidence type="ECO:0000256" key="6">
    <source>
        <dbReference type="ARBA" id="ARBA00022777"/>
    </source>
</evidence>
<keyword evidence="8" id="KW-0902">Two-component regulatory system</keyword>
<keyword evidence="4" id="KW-0808">Transferase</keyword>
<evidence type="ECO:0000256" key="9">
    <source>
        <dbReference type="SAM" id="Phobius"/>
    </source>
</evidence>
<gene>
    <name evidence="11" type="ORF">GCM10022381_06430</name>
</gene>
<keyword evidence="9" id="KW-0812">Transmembrane</keyword>
<keyword evidence="12" id="KW-1185">Reference proteome</keyword>
<name>A0ABP7K671_9MICO</name>
<evidence type="ECO:0000256" key="5">
    <source>
        <dbReference type="ARBA" id="ARBA00022741"/>
    </source>
</evidence>
<feature type="transmembrane region" description="Helical" evidence="9">
    <location>
        <begin position="31"/>
        <end position="54"/>
    </location>
</feature>
<keyword evidence="9" id="KW-1133">Transmembrane helix</keyword>
<dbReference type="EMBL" id="BAABCN010000002">
    <property type="protein sequence ID" value="GAA3865416.1"/>
    <property type="molecule type" value="Genomic_DNA"/>
</dbReference>
<evidence type="ECO:0000256" key="8">
    <source>
        <dbReference type="ARBA" id="ARBA00023012"/>
    </source>
</evidence>
<evidence type="ECO:0000259" key="10">
    <source>
        <dbReference type="Pfam" id="PF07730"/>
    </source>
</evidence>
<dbReference type="RefSeq" id="WP_345062212.1">
    <property type="nucleotide sequence ID" value="NZ_BAABCN010000002.1"/>
</dbReference>
<evidence type="ECO:0000256" key="2">
    <source>
        <dbReference type="ARBA" id="ARBA00012438"/>
    </source>
</evidence>
<evidence type="ECO:0000256" key="4">
    <source>
        <dbReference type="ARBA" id="ARBA00022679"/>
    </source>
</evidence>
<comment type="catalytic activity">
    <reaction evidence="1">
        <text>ATP + protein L-histidine = ADP + protein N-phospho-L-histidine.</text>
        <dbReference type="EC" id="2.7.13.3"/>
    </reaction>
</comment>
<dbReference type="InterPro" id="IPR050482">
    <property type="entry name" value="Sensor_HK_TwoCompSys"/>
</dbReference>
<evidence type="ECO:0000256" key="1">
    <source>
        <dbReference type="ARBA" id="ARBA00000085"/>
    </source>
</evidence>
<dbReference type="InterPro" id="IPR011712">
    <property type="entry name" value="Sig_transdc_His_kin_sub3_dim/P"/>
</dbReference>